<sequence>MSRSPRLRLILVPALALGVIALVCLGILLFGQAAHQGRSEALMMAWVLAFVVGLPVATLALAAAGAWSAHHPRRSILPNEGVKIP</sequence>
<evidence type="ECO:0000256" key="1">
    <source>
        <dbReference type="SAM" id="Phobius"/>
    </source>
</evidence>
<evidence type="ECO:0008006" key="4">
    <source>
        <dbReference type="Google" id="ProtNLM"/>
    </source>
</evidence>
<accession>A0ABP9AIJ0</accession>
<keyword evidence="1" id="KW-0472">Membrane</keyword>
<keyword evidence="3" id="KW-1185">Reference proteome</keyword>
<gene>
    <name evidence="2" type="ORF">GCM10023307_03070</name>
</gene>
<dbReference type="EMBL" id="BAABJE010000001">
    <property type="protein sequence ID" value="GAA4781968.1"/>
    <property type="molecule type" value="Genomic_DNA"/>
</dbReference>
<proteinExistence type="predicted"/>
<protein>
    <recommendedName>
        <fullName evidence="4">DUF2798 domain-containing protein</fullName>
    </recommendedName>
</protein>
<dbReference type="RefSeq" id="WP_345301509.1">
    <property type="nucleotide sequence ID" value="NZ_BAABJE010000001.1"/>
</dbReference>
<feature type="transmembrane region" description="Helical" evidence="1">
    <location>
        <begin position="43"/>
        <end position="67"/>
    </location>
</feature>
<dbReference type="Proteomes" id="UP001499959">
    <property type="component" value="Unassembled WGS sequence"/>
</dbReference>
<keyword evidence="1" id="KW-0812">Transmembrane</keyword>
<evidence type="ECO:0000313" key="3">
    <source>
        <dbReference type="Proteomes" id="UP001499959"/>
    </source>
</evidence>
<name>A0ABP9AIJ0_9GAMM</name>
<organism evidence="2 3">
    <name type="scientific">Lysobacter hankyongensis</name>
    <dbReference type="NCBI Taxonomy" id="1176535"/>
    <lineage>
        <taxon>Bacteria</taxon>
        <taxon>Pseudomonadati</taxon>
        <taxon>Pseudomonadota</taxon>
        <taxon>Gammaproteobacteria</taxon>
        <taxon>Lysobacterales</taxon>
        <taxon>Lysobacteraceae</taxon>
        <taxon>Lysobacter</taxon>
    </lineage>
</organism>
<evidence type="ECO:0000313" key="2">
    <source>
        <dbReference type="EMBL" id="GAA4781968.1"/>
    </source>
</evidence>
<comment type="caution">
    <text evidence="2">The sequence shown here is derived from an EMBL/GenBank/DDBJ whole genome shotgun (WGS) entry which is preliminary data.</text>
</comment>
<keyword evidence="1" id="KW-1133">Transmembrane helix</keyword>
<reference evidence="3" key="1">
    <citation type="journal article" date="2019" name="Int. J. Syst. Evol. Microbiol.">
        <title>The Global Catalogue of Microorganisms (GCM) 10K type strain sequencing project: providing services to taxonomists for standard genome sequencing and annotation.</title>
        <authorList>
            <consortium name="The Broad Institute Genomics Platform"/>
            <consortium name="The Broad Institute Genome Sequencing Center for Infectious Disease"/>
            <person name="Wu L."/>
            <person name="Ma J."/>
        </authorList>
    </citation>
    <scope>NUCLEOTIDE SEQUENCE [LARGE SCALE GENOMIC DNA]</scope>
    <source>
        <strain evidence="3">JCM 18204</strain>
    </source>
</reference>